<evidence type="ECO:0000256" key="3">
    <source>
        <dbReference type="ARBA" id="ARBA00022505"/>
    </source>
</evidence>
<organism evidence="12 13">
    <name type="scientific">Methanooceanicella nereidis</name>
    <dbReference type="NCBI Taxonomy" id="2052831"/>
    <lineage>
        <taxon>Archaea</taxon>
        <taxon>Methanobacteriati</taxon>
        <taxon>Methanobacteriota</taxon>
        <taxon>Stenosarchaea group</taxon>
        <taxon>Methanomicrobia</taxon>
        <taxon>Methanocellales</taxon>
        <taxon>Methanocellaceae</taxon>
        <taxon>Methanooceanicella</taxon>
    </lineage>
</organism>
<evidence type="ECO:0000259" key="11">
    <source>
        <dbReference type="PROSITE" id="PS50893"/>
    </source>
</evidence>
<name>A0AAP2W8P7_9EURY</name>
<comment type="subunit">
    <text evidence="7">The complex is composed of two ATP-binding proteins (WtpC), two transmembrane proteins (WtpB) and a solute-binding protein (WtpA).</text>
</comment>
<keyword evidence="3" id="KW-0500">Molybdenum</keyword>
<keyword evidence="2" id="KW-0813">Transport</keyword>
<dbReference type="RefSeq" id="WP_230743219.1">
    <property type="nucleotide sequence ID" value="NZ_PGCK01000015.1"/>
</dbReference>
<keyword evidence="4" id="KW-0547">Nucleotide-binding</keyword>
<evidence type="ECO:0000256" key="6">
    <source>
        <dbReference type="ARBA" id="ARBA00038307"/>
    </source>
</evidence>
<dbReference type="SMART" id="SM00382">
    <property type="entry name" value="AAA"/>
    <property type="match status" value="1"/>
</dbReference>
<dbReference type="PANTHER" id="PTHR42781:SF4">
    <property type="entry name" value="SPERMIDINE_PUTRESCINE IMPORT ATP-BINDING PROTEIN POTA"/>
    <property type="match status" value="1"/>
</dbReference>
<dbReference type="InterPro" id="IPR027417">
    <property type="entry name" value="P-loop_NTPase"/>
</dbReference>
<dbReference type="PANTHER" id="PTHR42781">
    <property type="entry name" value="SPERMIDINE/PUTRESCINE IMPORT ATP-BINDING PROTEIN POTA"/>
    <property type="match status" value="1"/>
</dbReference>
<keyword evidence="13" id="KW-1185">Reference proteome</keyword>
<evidence type="ECO:0000256" key="9">
    <source>
        <dbReference type="ARBA" id="ARBA00041133"/>
    </source>
</evidence>
<comment type="similarity">
    <text evidence="6">Belongs to the ABC transporter superfamily. Sulfate/tungstate importer (TC 3.A.1.6) family.</text>
</comment>
<feature type="domain" description="ABC transporter" evidence="11">
    <location>
        <begin position="2"/>
        <end position="228"/>
    </location>
</feature>
<dbReference type="Pfam" id="PF00005">
    <property type="entry name" value="ABC_tran"/>
    <property type="match status" value="1"/>
</dbReference>
<evidence type="ECO:0000256" key="1">
    <source>
        <dbReference type="ARBA" id="ARBA00004202"/>
    </source>
</evidence>
<dbReference type="InterPro" id="IPR003593">
    <property type="entry name" value="AAA+_ATPase"/>
</dbReference>
<dbReference type="EMBL" id="PGCK01000015">
    <property type="protein sequence ID" value="MCD1296231.1"/>
    <property type="molecule type" value="Genomic_DNA"/>
</dbReference>
<comment type="catalytic activity">
    <reaction evidence="10">
        <text>tungstate(in) + ATP + H2O = tungstate(out) + ADP + phosphate + H(+)</text>
        <dbReference type="Rhea" id="RHEA:35027"/>
        <dbReference type="ChEBI" id="CHEBI:15377"/>
        <dbReference type="ChEBI" id="CHEBI:15378"/>
        <dbReference type="ChEBI" id="CHEBI:30616"/>
        <dbReference type="ChEBI" id="CHEBI:43474"/>
        <dbReference type="ChEBI" id="CHEBI:46502"/>
        <dbReference type="ChEBI" id="CHEBI:456216"/>
        <dbReference type="EC" id="7.3.2.6"/>
    </reaction>
</comment>
<evidence type="ECO:0000256" key="2">
    <source>
        <dbReference type="ARBA" id="ARBA00022448"/>
    </source>
</evidence>
<dbReference type="InterPro" id="IPR050093">
    <property type="entry name" value="ABC_SmlMolc_Importer"/>
</dbReference>
<dbReference type="AlphaFoldDB" id="A0AAP2W8P7"/>
<evidence type="ECO:0000256" key="10">
    <source>
        <dbReference type="ARBA" id="ARBA00047936"/>
    </source>
</evidence>
<dbReference type="GO" id="GO:0016887">
    <property type="term" value="F:ATP hydrolysis activity"/>
    <property type="evidence" value="ECO:0007669"/>
    <property type="project" value="InterPro"/>
</dbReference>
<dbReference type="Gene3D" id="3.40.50.300">
    <property type="entry name" value="P-loop containing nucleotide triphosphate hydrolases"/>
    <property type="match status" value="1"/>
</dbReference>
<dbReference type="Proteomes" id="UP001320159">
    <property type="component" value="Unassembled WGS sequence"/>
</dbReference>
<dbReference type="GO" id="GO:1901238">
    <property type="term" value="F:ABC-type tungstate transporter activity"/>
    <property type="evidence" value="ECO:0007669"/>
    <property type="project" value="UniProtKB-EC"/>
</dbReference>
<dbReference type="SUPFAM" id="SSF52540">
    <property type="entry name" value="P-loop containing nucleoside triphosphate hydrolases"/>
    <property type="match status" value="1"/>
</dbReference>
<proteinExistence type="inferred from homology"/>
<dbReference type="InterPro" id="IPR003439">
    <property type="entry name" value="ABC_transporter-like_ATP-bd"/>
</dbReference>
<evidence type="ECO:0000256" key="4">
    <source>
        <dbReference type="ARBA" id="ARBA00022741"/>
    </source>
</evidence>
<gene>
    <name evidence="12" type="ORF">CUJ83_14610</name>
</gene>
<evidence type="ECO:0000256" key="8">
    <source>
        <dbReference type="ARBA" id="ARBA00039025"/>
    </source>
</evidence>
<accession>A0AAP2W8P7</accession>
<dbReference type="GO" id="GO:0005524">
    <property type="term" value="F:ATP binding"/>
    <property type="evidence" value="ECO:0007669"/>
    <property type="project" value="UniProtKB-KW"/>
</dbReference>
<protein>
    <recommendedName>
        <fullName evidence="9">Molybdate/tungstate import ATP-binding protein WtpC</fullName>
        <ecNumber evidence="8">7.3.2.6</ecNumber>
    </recommendedName>
</protein>
<comment type="subcellular location">
    <subcellularLocation>
        <location evidence="1">Cell membrane</location>
        <topology evidence="1">Peripheral membrane protein</topology>
    </subcellularLocation>
</comment>
<evidence type="ECO:0000313" key="13">
    <source>
        <dbReference type="Proteomes" id="UP001320159"/>
    </source>
</evidence>
<evidence type="ECO:0000313" key="12">
    <source>
        <dbReference type="EMBL" id="MCD1296231.1"/>
    </source>
</evidence>
<dbReference type="GO" id="GO:0005886">
    <property type="term" value="C:plasma membrane"/>
    <property type="evidence" value="ECO:0007669"/>
    <property type="project" value="UniProtKB-SubCell"/>
</dbReference>
<keyword evidence="5 12" id="KW-0067">ATP-binding</keyword>
<comment type="caution">
    <text evidence="12">The sequence shown here is derived from an EMBL/GenBank/DDBJ whole genome shotgun (WGS) entry which is preliminary data.</text>
</comment>
<evidence type="ECO:0000256" key="7">
    <source>
        <dbReference type="ARBA" id="ARBA00038781"/>
    </source>
</evidence>
<dbReference type="PROSITE" id="PS50893">
    <property type="entry name" value="ABC_TRANSPORTER_2"/>
    <property type="match status" value="1"/>
</dbReference>
<sequence length="230" mass="25799">MLEVFDISKRYGERKVLDKASLSVKKGDIRVIIGLNGSGKSTILKIIAGIVDNDEGAVKINKRDVTKLPPEDRKIGYVPQNSALFKHMSVEDNIKYCLKNNRGIKEDLANVISLLGLEKYLDKKPQELSGGYKCRVALARALLSKPEVMLLDEPLTEVDYAKKQQLLPVFKNILKEFDIPVIYITHDPWEAGLIGNTFSIMEKGKLISINTPDEAFEIIKGQAIKDLFKN</sequence>
<evidence type="ECO:0000256" key="5">
    <source>
        <dbReference type="ARBA" id="ARBA00022840"/>
    </source>
</evidence>
<dbReference type="EC" id="7.3.2.6" evidence="8"/>
<reference evidence="12 13" key="1">
    <citation type="submission" date="2017-11" db="EMBL/GenBank/DDBJ databases">
        <title>Isolation and Characterization of Family Methanocellaceae Species from Potential Methane Hydrate Area Offshore Southwestern Taiwan.</title>
        <authorList>
            <person name="Zhang W.-L."/>
            <person name="Chen W.-C."/>
            <person name="Lai M.-C."/>
            <person name="Chen S.-C."/>
        </authorList>
    </citation>
    <scope>NUCLEOTIDE SEQUENCE [LARGE SCALE GENOMIC DNA]</scope>
    <source>
        <strain evidence="12 13">CWC-04</strain>
    </source>
</reference>